<comment type="caution">
    <text evidence="2">The sequence shown here is derived from an EMBL/GenBank/DDBJ whole genome shotgun (WGS) entry which is preliminary data.</text>
</comment>
<dbReference type="EMBL" id="MHCL01000020">
    <property type="protein sequence ID" value="OGY20888.1"/>
    <property type="molecule type" value="Genomic_DNA"/>
</dbReference>
<feature type="transmembrane region" description="Helical" evidence="1">
    <location>
        <begin position="201"/>
        <end position="217"/>
    </location>
</feature>
<sequence length="402" mass="45022">MKRVEYFTATICVWALIYFLAQQSYLGLVSPAAEIDSLVYHIPIARHILTHGWSTVPNIEQGWGYYPAVGETILAGLLLISGSLMNLFNILAVALVFFVSVLLGKAFGLRPNSSLVYAAAVSLLQPALRLVNTQTVDIWFQFFALLSVLLLTSVRKSLSSLLASGIVLGLLAGTKYSGPFVVLLILLFFRRNYRGIQFSRLVPAILSLLVLGGFWYVRNWFLSGNPFFPANLKFFGISLRGETSNSITDWFPLKTALFYPGGFRIFLTSLVSEYAVWLVFLGYFLLRLFADKVVRKAPESKEAMRITLLGVTLFVLYFFIPGWPKNMLSDLRYTLPGISLMILGFFVYFSAKKSSLPLYAAVLSLPYTFPLLTHHPKVALVAAFAFLSTFLLQNTFFSHDDN</sequence>
<feature type="transmembrane region" description="Helical" evidence="1">
    <location>
        <begin position="138"/>
        <end position="155"/>
    </location>
</feature>
<feature type="transmembrane region" description="Helical" evidence="1">
    <location>
        <begin position="87"/>
        <end position="108"/>
    </location>
</feature>
<feature type="transmembrane region" description="Helical" evidence="1">
    <location>
        <begin position="161"/>
        <end position="189"/>
    </location>
</feature>
<feature type="transmembrane region" description="Helical" evidence="1">
    <location>
        <begin position="332"/>
        <end position="349"/>
    </location>
</feature>
<evidence type="ECO:0000313" key="3">
    <source>
        <dbReference type="Proteomes" id="UP000176723"/>
    </source>
</evidence>
<keyword evidence="1" id="KW-1133">Transmembrane helix</keyword>
<gene>
    <name evidence="2" type="ORF">A3A65_02825</name>
</gene>
<feature type="transmembrane region" description="Helical" evidence="1">
    <location>
        <begin position="378"/>
        <end position="397"/>
    </location>
</feature>
<name>A0A1G1VZP4_9BACT</name>
<organism evidence="2 3">
    <name type="scientific">Candidatus Chisholmbacteria bacterium RIFCSPLOWO2_01_FULL_49_14</name>
    <dbReference type="NCBI Taxonomy" id="1797593"/>
    <lineage>
        <taxon>Bacteria</taxon>
        <taxon>Candidatus Chisholmiibacteriota</taxon>
    </lineage>
</organism>
<evidence type="ECO:0008006" key="4">
    <source>
        <dbReference type="Google" id="ProtNLM"/>
    </source>
</evidence>
<dbReference type="STRING" id="1797593.A3A65_02825"/>
<protein>
    <recommendedName>
        <fullName evidence="4">Glycosyltransferase RgtA/B/C/D-like domain-containing protein</fullName>
    </recommendedName>
</protein>
<dbReference type="Proteomes" id="UP000176723">
    <property type="component" value="Unassembled WGS sequence"/>
</dbReference>
<feature type="transmembrane region" description="Helical" evidence="1">
    <location>
        <begin position="356"/>
        <end position="372"/>
    </location>
</feature>
<evidence type="ECO:0000256" key="1">
    <source>
        <dbReference type="SAM" id="Phobius"/>
    </source>
</evidence>
<feature type="transmembrane region" description="Helical" evidence="1">
    <location>
        <begin position="274"/>
        <end position="290"/>
    </location>
</feature>
<feature type="transmembrane region" description="Helical" evidence="1">
    <location>
        <begin position="302"/>
        <end position="320"/>
    </location>
</feature>
<keyword evidence="1" id="KW-0812">Transmembrane</keyword>
<reference evidence="2 3" key="1">
    <citation type="journal article" date="2016" name="Nat. Commun.">
        <title>Thousands of microbial genomes shed light on interconnected biogeochemical processes in an aquifer system.</title>
        <authorList>
            <person name="Anantharaman K."/>
            <person name="Brown C.T."/>
            <person name="Hug L.A."/>
            <person name="Sharon I."/>
            <person name="Castelle C.J."/>
            <person name="Probst A.J."/>
            <person name="Thomas B.C."/>
            <person name="Singh A."/>
            <person name="Wilkins M.J."/>
            <person name="Karaoz U."/>
            <person name="Brodie E.L."/>
            <person name="Williams K.H."/>
            <person name="Hubbard S.S."/>
            <person name="Banfield J.F."/>
        </authorList>
    </citation>
    <scope>NUCLEOTIDE SEQUENCE [LARGE SCALE GENOMIC DNA]</scope>
</reference>
<accession>A0A1G1VZP4</accession>
<dbReference type="AlphaFoldDB" id="A0A1G1VZP4"/>
<keyword evidence="1" id="KW-0472">Membrane</keyword>
<proteinExistence type="predicted"/>
<evidence type="ECO:0000313" key="2">
    <source>
        <dbReference type="EMBL" id="OGY20888.1"/>
    </source>
</evidence>